<evidence type="ECO:0000313" key="4">
    <source>
        <dbReference type="Proteomes" id="UP001351900"/>
    </source>
</evidence>
<sequence length="496" mass="55370">MPSDTPSVREVEPIPQDLTPETEASLRRVDALRIAWETSMANASREDLEARRDRSLRRHAIETGIIERLYDIEWGVTEALIADGLTMQAASADGTISEATLATVRSQLNALEFLTKYVTDDRELSPFFIRQVHELITATQDTYDAHDSLGHPIQATLPKGVWKKSPNSVRRPDGSVMQFTPPERVQDQIETLLSQYEESRDSFHPIVLAAWFHHRFICIHPFADGNGRVARALTLLVLLQAKLAPLVVDRDTRGSYIDALDAANIGDLEPLIRLFGRLEEVALQSEMEVTPPKEIAGSVLDVSRAWAARLKVQLQATDAERRELVDALSREIIDRSHALLEKTGQGIAEAFAEVDSTTRSAVQQAVPPSNEARYYRRQIYRSAKEVSFFSNIEEGAWWSRLHIHVLGFLLRYAVVLQKVGRGETGLIAVTVFAERLVSQPESSGEAEEPVPLIRLSAQDSITLLHSDSAEDRWEEVAGLIERTLAASVDEFARSLG</sequence>
<dbReference type="PANTHER" id="PTHR13504">
    <property type="entry name" value="FIDO DOMAIN-CONTAINING PROTEIN DDB_G0283145"/>
    <property type="match status" value="1"/>
</dbReference>
<reference evidence="3 4" key="1">
    <citation type="submission" date="2024-01" db="EMBL/GenBank/DDBJ databases">
        <title>the genome sequence of strain Microbacterium schleiferi NBRC 15075.</title>
        <authorList>
            <person name="Ding Y."/>
            <person name="Zhang G."/>
        </authorList>
    </citation>
    <scope>NUCLEOTIDE SEQUENCE [LARGE SCALE GENOMIC DNA]</scope>
    <source>
        <strain evidence="3 4">NBRC 15075</strain>
    </source>
</reference>
<dbReference type="InterPro" id="IPR003812">
    <property type="entry name" value="Fido"/>
</dbReference>
<dbReference type="InterPro" id="IPR040198">
    <property type="entry name" value="Fido_containing"/>
</dbReference>
<name>A0ABU7V863_9MICO</name>
<gene>
    <name evidence="3" type="ORF">V2V91_09210</name>
</gene>
<dbReference type="PANTHER" id="PTHR13504:SF38">
    <property type="entry name" value="FIDO DOMAIN-CONTAINING PROTEIN"/>
    <property type="match status" value="1"/>
</dbReference>
<accession>A0ABU7V863</accession>
<dbReference type="SUPFAM" id="SSF140931">
    <property type="entry name" value="Fic-like"/>
    <property type="match status" value="1"/>
</dbReference>
<evidence type="ECO:0000313" key="3">
    <source>
        <dbReference type="EMBL" id="MEF2255308.1"/>
    </source>
</evidence>
<evidence type="ECO:0000256" key="1">
    <source>
        <dbReference type="SAM" id="MobiDB-lite"/>
    </source>
</evidence>
<keyword evidence="4" id="KW-1185">Reference proteome</keyword>
<feature type="domain" description="Fido" evidence="2">
    <location>
        <begin position="124"/>
        <end position="277"/>
    </location>
</feature>
<protein>
    <submittedName>
        <fullName evidence="3">Fic family protein</fullName>
    </submittedName>
</protein>
<dbReference type="EMBL" id="JAZHOV010000005">
    <property type="protein sequence ID" value="MEF2255308.1"/>
    <property type="molecule type" value="Genomic_DNA"/>
</dbReference>
<comment type="caution">
    <text evidence="3">The sequence shown here is derived from an EMBL/GenBank/DDBJ whole genome shotgun (WGS) entry which is preliminary data.</text>
</comment>
<evidence type="ECO:0000259" key="2">
    <source>
        <dbReference type="PROSITE" id="PS51459"/>
    </source>
</evidence>
<dbReference type="InterPro" id="IPR036597">
    <property type="entry name" value="Fido-like_dom_sf"/>
</dbReference>
<dbReference type="Proteomes" id="UP001351900">
    <property type="component" value="Unassembled WGS sequence"/>
</dbReference>
<feature type="region of interest" description="Disordered" evidence="1">
    <location>
        <begin position="1"/>
        <end position="22"/>
    </location>
</feature>
<dbReference type="PROSITE" id="PS51459">
    <property type="entry name" value="FIDO"/>
    <property type="match status" value="1"/>
</dbReference>
<proteinExistence type="predicted"/>
<dbReference type="Pfam" id="PF02661">
    <property type="entry name" value="Fic"/>
    <property type="match status" value="1"/>
</dbReference>
<dbReference type="Gene3D" id="1.10.3290.10">
    <property type="entry name" value="Fido-like domain"/>
    <property type="match status" value="1"/>
</dbReference>
<dbReference type="RefSeq" id="WP_331791611.1">
    <property type="nucleotide sequence ID" value="NZ_BAAAUO010000008.1"/>
</dbReference>
<organism evidence="3 4">
    <name type="scientific">Microbacterium schleiferi</name>
    <dbReference type="NCBI Taxonomy" id="69362"/>
    <lineage>
        <taxon>Bacteria</taxon>
        <taxon>Bacillati</taxon>
        <taxon>Actinomycetota</taxon>
        <taxon>Actinomycetes</taxon>
        <taxon>Micrococcales</taxon>
        <taxon>Microbacteriaceae</taxon>
        <taxon>Microbacterium</taxon>
    </lineage>
</organism>